<dbReference type="Pfam" id="PF00176">
    <property type="entry name" value="SNF2-rel_dom"/>
    <property type="match status" value="1"/>
</dbReference>
<keyword evidence="1 5" id="KW-0378">Hydrolase</keyword>
<evidence type="ECO:0000313" key="4">
    <source>
        <dbReference type="EMBL" id="SPB25631.1"/>
    </source>
</evidence>
<sequence>MLSDFNFKTFYSTATDNIPENFYSLALKSSTKYDRVSGYFSSVSLAYYAKGIEHLLVNSGKFRLIISHEISEKDYEQIVAGYKNRNKSILTELESRIDFSLLTNSQKKNLSNLSYLIEIGLVDIKIGFTHTGLFHAKYGMFKDDFGNIVYFSGSLNETEAAFTKNYEDITVISSWQSNEQELLDKSNYFEKLWREENNDGMIFVKSIDEVIKSKLISFSQGKVIMEKNIFEDNAIVLYFDNGLRIVNNLKSPLDLKQRSMKQIIRKGFSDERVEKFKDDLSYVDIKEIIKLFERYSDRTGEKLIVTDNVYQFINDSEFKIDSVAKRGLAIKNQDQIFDASLTEFVNIVNSEVTRPLYKIQSWVSFYQATMQRVANFSVPGSGKTSMVYGTFAYLSSSQINKIDKLVVIGPKNSFLAWKTEFKSVFGNKREMTVLDVHDEKFREEMFFKNINDYNLFLVNYESLEKYKEALNNVVDSRTMLVFDEVHKIKRVDSSRASISIDISKKTKYKYVLTGTPIPNTYQDTWNFLHILFENEFKEYFGIQLSALKNPDDFTIANFIKKLSPFFWRVTKAELNVPKENDDHIISVTANQIEQQIINLLWKKFSNQPFKLYIRLIQLSSNPQLLKDKISIDMYGDYGIEEEQEFVLSDDTPFYDKDELALIDSITSSAKFNECIKLAEHLINDSKVIVIWCIFIDTINQMKQALERKGIRVAVIYGGIDARQREETIVAFQNGEFDVLITNPHTLAESVSLHKIAHDAIYLEYSFNLTHMLQSRDRIHRLGLPENQETNYYYFMTEGQEGKRGTIDRKIYSRLLAKKDIMYEAIESELIKPEFTIDDKAEILQMMEEEI</sequence>
<name>A0A2X0SR05_9LACT</name>
<reference evidence="5" key="2">
    <citation type="submission" date="2018-05" db="EMBL/GenBank/DDBJ databases">
        <authorList>
            <person name="Lanie J.A."/>
            <person name="Ng W.-L."/>
            <person name="Kazmierczak K.M."/>
            <person name="Andrzejewski T.M."/>
            <person name="Davidsen T.M."/>
            <person name="Wayne K.J."/>
            <person name="Tettelin H."/>
            <person name="Glass J.I."/>
            <person name="Rusch D."/>
            <person name="Podicherti R."/>
            <person name="Tsui H.-C.T."/>
            <person name="Winkler M.E."/>
        </authorList>
    </citation>
    <scope>NUCLEOTIDE SEQUENCE</scope>
    <source>
        <strain evidence="5">Lactococcus lactis</strain>
    </source>
</reference>
<dbReference type="GO" id="GO:0016787">
    <property type="term" value="F:hydrolase activity"/>
    <property type="evidence" value="ECO:0007669"/>
    <property type="project" value="UniProtKB-KW"/>
</dbReference>
<protein>
    <submittedName>
        <fullName evidence="5">ATP-dependent RNA helicase DbpA</fullName>
        <ecNumber evidence="5">3.6.4.13</ecNumber>
    </submittedName>
</protein>
<dbReference type="GO" id="GO:0005524">
    <property type="term" value="F:ATP binding"/>
    <property type="evidence" value="ECO:0007669"/>
    <property type="project" value="InterPro"/>
</dbReference>
<dbReference type="InterPro" id="IPR000330">
    <property type="entry name" value="SNF2_N"/>
</dbReference>
<evidence type="ECO:0000259" key="2">
    <source>
        <dbReference type="PROSITE" id="PS51192"/>
    </source>
</evidence>
<dbReference type="RefSeq" id="WP_127093883.1">
    <property type="nucleotide sequence ID" value="NZ_OGTW02000053.1"/>
</dbReference>
<dbReference type="Proteomes" id="UP000279235">
    <property type="component" value="Unassembled WGS sequence"/>
</dbReference>
<dbReference type="PROSITE" id="PS51194">
    <property type="entry name" value="HELICASE_CTER"/>
    <property type="match status" value="1"/>
</dbReference>
<dbReference type="InterPro" id="IPR049730">
    <property type="entry name" value="SNF2/RAD54-like_C"/>
</dbReference>
<dbReference type="Gene3D" id="3.30.870.10">
    <property type="entry name" value="Endonuclease Chain A"/>
    <property type="match status" value="1"/>
</dbReference>
<reference evidence="6" key="3">
    <citation type="submission" date="2018-05" db="EMBL/GenBank/DDBJ databases">
        <authorList>
            <person name="Duru I."/>
        </authorList>
    </citation>
    <scope>NUCLEOTIDE SEQUENCE [LARGE SCALE GENOMIC DNA]</scope>
</reference>
<evidence type="ECO:0000256" key="1">
    <source>
        <dbReference type="ARBA" id="ARBA00022801"/>
    </source>
</evidence>
<dbReference type="EMBL" id="OGTW02000053">
    <property type="protein sequence ID" value="SPS11375.1"/>
    <property type="molecule type" value="Genomic_DNA"/>
</dbReference>
<dbReference type="InterPro" id="IPR038718">
    <property type="entry name" value="SNF2-like_sf"/>
</dbReference>
<dbReference type="InterPro" id="IPR014001">
    <property type="entry name" value="Helicase_ATP-bd"/>
</dbReference>
<dbReference type="CDD" id="cd18793">
    <property type="entry name" value="SF2_C_SNF"/>
    <property type="match status" value="1"/>
</dbReference>
<dbReference type="SMART" id="SM00487">
    <property type="entry name" value="DEXDc"/>
    <property type="match status" value="1"/>
</dbReference>
<dbReference type="AlphaFoldDB" id="A0A2X0SR05"/>
<feature type="domain" description="Helicase C-terminal" evidence="3">
    <location>
        <begin position="676"/>
        <end position="829"/>
    </location>
</feature>
<dbReference type="CDD" id="cd09179">
    <property type="entry name" value="PLDc_N_DEXD_a"/>
    <property type="match status" value="1"/>
</dbReference>
<accession>A0A2X0SR05</accession>
<dbReference type="InterPro" id="IPR027417">
    <property type="entry name" value="P-loop_NTPase"/>
</dbReference>
<gene>
    <name evidence="5" type="primary">dbpA</name>
    <name evidence="5" type="ORF">AMHIJAGA_01309</name>
</gene>
<dbReference type="Gene3D" id="3.40.50.10810">
    <property type="entry name" value="Tandem AAA-ATPase domain"/>
    <property type="match status" value="1"/>
</dbReference>
<dbReference type="Gene3D" id="3.40.50.300">
    <property type="entry name" value="P-loop containing nucleotide triphosphate hydrolases"/>
    <property type="match status" value="1"/>
</dbReference>
<dbReference type="EMBL" id="OGTW01000053">
    <property type="protein sequence ID" value="SPB25631.1"/>
    <property type="molecule type" value="Genomic_DNA"/>
</dbReference>
<dbReference type="PROSITE" id="PS51192">
    <property type="entry name" value="HELICASE_ATP_BIND_1"/>
    <property type="match status" value="1"/>
</dbReference>
<dbReference type="InterPro" id="IPR001650">
    <property type="entry name" value="Helicase_C-like"/>
</dbReference>
<feature type="domain" description="Helicase ATP-binding" evidence="2">
    <location>
        <begin position="364"/>
        <end position="534"/>
    </location>
</feature>
<keyword evidence="5" id="KW-0347">Helicase</keyword>
<dbReference type="Pfam" id="PF00271">
    <property type="entry name" value="Helicase_C"/>
    <property type="match status" value="1"/>
</dbReference>
<dbReference type="GO" id="GO:0003724">
    <property type="term" value="F:RNA helicase activity"/>
    <property type="evidence" value="ECO:0007669"/>
    <property type="project" value="UniProtKB-EC"/>
</dbReference>
<dbReference type="PANTHER" id="PTHR45629:SF7">
    <property type="entry name" value="DNA EXCISION REPAIR PROTEIN ERCC-6-RELATED"/>
    <property type="match status" value="1"/>
</dbReference>
<evidence type="ECO:0000313" key="6">
    <source>
        <dbReference type="Proteomes" id="UP000279235"/>
    </source>
</evidence>
<reference evidence="4" key="1">
    <citation type="submission" date="2018-01" db="EMBL/GenBank/DDBJ databases">
        <authorList>
            <person name="Gaut B.S."/>
            <person name="Morton B.R."/>
            <person name="Clegg M.T."/>
            <person name="Duvall M.R."/>
        </authorList>
    </citation>
    <scope>NUCLEOTIDE SEQUENCE</scope>
    <source>
        <strain evidence="4">Lactococcus lactis</strain>
    </source>
</reference>
<dbReference type="SUPFAM" id="SSF52540">
    <property type="entry name" value="P-loop containing nucleoside triphosphate hydrolases"/>
    <property type="match status" value="2"/>
</dbReference>
<evidence type="ECO:0000313" key="5">
    <source>
        <dbReference type="EMBL" id="SPS11375.1"/>
    </source>
</evidence>
<dbReference type="InterPro" id="IPR025202">
    <property type="entry name" value="PLD-like_dom"/>
</dbReference>
<proteinExistence type="predicted"/>
<evidence type="ECO:0000259" key="3">
    <source>
        <dbReference type="PROSITE" id="PS51194"/>
    </source>
</evidence>
<keyword evidence="5" id="KW-0067">ATP-binding</keyword>
<dbReference type="SMART" id="SM00490">
    <property type="entry name" value="HELICc"/>
    <property type="match status" value="1"/>
</dbReference>
<dbReference type="EC" id="3.6.4.13" evidence="5"/>
<dbReference type="Pfam" id="PF13091">
    <property type="entry name" value="PLDc_2"/>
    <property type="match status" value="1"/>
</dbReference>
<dbReference type="PANTHER" id="PTHR45629">
    <property type="entry name" value="SNF2/RAD54 FAMILY MEMBER"/>
    <property type="match status" value="1"/>
</dbReference>
<keyword evidence="5" id="KW-0547">Nucleotide-binding</keyword>
<dbReference type="InterPro" id="IPR050496">
    <property type="entry name" value="SNF2_RAD54_helicase_repair"/>
</dbReference>
<organism evidence="5 6">
    <name type="scientific">Lactococcus lactis</name>
    <dbReference type="NCBI Taxonomy" id="1358"/>
    <lineage>
        <taxon>Bacteria</taxon>
        <taxon>Bacillati</taxon>
        <taxon>Bacillota</taxon>
        <taxon>Bacilli</taxon>
        <taxon>Lactobacillales</taxon>
        <taxon>Streptococcaceae</taxon>
        <taxon>Lactococcus</taxon>
    </lineage>
</organism>